<dbReference type="PANTHER" id="PTHR23513:SF6">
    <property type="entry name" value="MAJOR FACILITATOR SUPERFAMILY ASSOCIATED DOMAIN-CONTAINING PROTEIN"/>
    <property type="match status" value="1"/>
</dbReference>
<feature type="transmembrane region" description="Helical" evidence="6">
    <location>
        <begin position="79"/>
        <end position="97"/>
    </location>
</feature>
<dbReference type="Pfam" id="PF07690">
    <property type="entry name" value="MFS_1"/>
    <property type="match status" value="1"/>
</dbReference>
<evidence type="ECO:0000256" key="1">
    <source>
        <dbReference type="ARBA" id="ARBA00004651"/>
    </source>
</evidence>
<dbReference type="SUPFAM" id="SSF103473">
    <property type="entry name" value="MFS general substrate transporter"/>
    <property type="match status" value="1"/>
</dbReference>
<evidence type="ECO:0000313" key="8">
    <source>
        <dbReference type="Proteomes" id="UP000595757"/>
    </source>
</evidence>
<comment type="subcellular location">
    <subcellularLocation>
        <location evidence="1">Cell membrane</location>
        <topology evidence="1">Multi-pass membrane protein</topology>
    </subcellularLocation>
</comment>
<feature type="transmembrane region" description="Helical" evidence="6">
    <location>
        <begin position="104"/>
        <end position="124"/>
    </location>
</feature>
<feature type="transmembrane region" description="Helical" evidence="6">
    <location>
        <begin position="259"/>
        <end position="276"/>
    </location>
</feature>
<evidence type="ECO:0000256" key="4">
    <source>
        <dbReference type="ARBA" id="ARBA00022989"/>
    </source>
</evidence>
<organism evidence="7 8">
    <name type="scientific">Corynebacterium striatum</name>
    <dbReference type="NCBI Taxonomy" id="43770"/>
    <lineage>
        <taxon>Bacteria</taxon>
        <taxon>Bacillati</taxon>
        <taxon>Actinomycetota</taxon>
        <taxon>Actinomycetes</taxon>
        <taxon>Mycobacteriales</taxon>
        <taxon>Corynebacteriaceae</taxon>
        <taxon>Corynebacterium</taxon>
    </lineage>
</organism>
<keyword evidence="4 6" id="KW-1133">Transmembrane helix</keyword>
<keyword evidence="5 6" id="KW-0472">Membrane</keyword>
<dbReference type="InterPro" id="IPR036259">
    <property type="entry name" value="MFS_trans_sf"/>
</dbReference>
<feature type="transmembrane region" description="Helical" evidence="6">
    <location>
        <begin position="14"/>
        <end position="35"/>
    </location>
</feature>
<evidence type="ECO:0000256" key="3">
    <source>
        <dbReference type="ARBA" id="ARBA00022692"/>
    </source>
</evidence>
<feature type="transmembrane region" description="Helical" evidence="6">
    <location>
        <begin position="379"/>
        <end position="398"/>
    </location>
</feature>
<keyword evidence="3 6" id="KW-0812">Transmembrane</keyword>
<feature type="transmembrane region" description="Helical" evidence="6">
    <location>
        <begin position="349"/>
        <end position="367"/>
    </location>
</feature>
<gene>
    <name evidence="7" type="ORF">I6I72_05180</name>
</gene>
<feature type="transmembrane region" description="Helical" evidence="6">
    <location>
        <begin position="318"/>
        <end position="337"/>
    </location>
</feature>
<dbReference type="InterPro" id="IPR011701">
    <property type="entry name" value="MFS"/>
</dbReference>
<dbReference type="Proteomes" id="UP000595757">
    <property type="component" value="Chromosome"/>
</dbReference>
<accession>A0ABX7DIX8</accession>
<name>A0ABX7DIX8_CORST</name>
<proteinExistence type="predicted"/>
<dbReference type="EMBL" id="CP068158">
    <property type="protein sequence ID" value="QQU78288.1"/>
    <property type="molecule type" value="Genomic_DNA"/>
</dbReference>
<feature type="transmembrane region" description="Helical" evidence="6">
    <location>
        <begin position="288"/>
        <end position="312"/>
    </location>
</feature>
<feature type="transmembrane region" description="Helical" evidence="6">
    <location>
        <begin position="163"/>
        <end position="183"/>
    </location>
</feature>
<dbReference type="PANTHER" id="PTHR23513">
    <property type="entry name" value="INTEGRAL MEMBRANE EFFLUX PROTEIN-RELATED"/>
    <property type="match status" value="1"/>
</dbReference>
<evidence type="ECO:0000313" key="7">
    <source>
        <dbReference type="EMBL" id="QQU78288.1"/>
    </source>
</evidence>
<feature type="transmembrane region" description="Helical" evidence="6">
    <location>
        <begin position="233"/>
        <end position="253"/>
    </location>
</feature>
<evidence type="ECO:0000256" key="2">
    <source>
        <dbReference type="ARBA" id="ARBA00022475"/>
    </source>
</evidence>
<evidence type="ECO:0000256" key="6">
    <source>
        <dbReference type="SAM" id="Phobius"/>
    </source>
</evidence>
<dbReference type="Gene3D" id="1.20.1250.20">
    <property type="entry name" value="MFS general substrate transporter like domains"/>
    <property type="match status" value="1"/>
</dbReference>
<reference evidence="7 8" key="1">
    <citation type="submission" date="2021-01" db="EMBL/GenBank/DDBJ databases">
        <title>FDA dAtabase for Regulatory Grade micrObial Sequences (FDA-ARGOS): Supporting development and validation of Infectious Disease Dx tests.</title>
        <authorList>
            <person name="Sproer C."/>
            <person name="Gronow S."/>
            <person name="Severitt S."/>
            <person name="Schroder I."/>
            <person name="Tallon L."/>
            <person name="Sadzewicz L."/>
            <person name="Zhao X."/>
            <person name="Boylan J."/>
            <person name="Ott S."/>
            <person name="Bowen H."/>
            <person name="Vavikolanu K."/>
            <person name="Mehta A."/>
            <person name="Aluvathingal J."/>
            <person name="Nadendla S."/>
            <person name="Lowell S."/>
            <person name="Myers T."/>
            <person name="Yan Y."/>
            <person name="Sichtig H."/>
        </authorList>
    </citation>
    <scope>NUCLEOTIDE SEQUENCE [LARGE SCALE GENOMIC DNA]</scope>
    <source>
        <strain evidence="7 8">FDAARGOS_1115</strain>
    </source>
</reference>
<sequence length="409" mass="42867">MKTPLGNDGSKGKVFSLVIAYFFMSLCGAMTSIAISLNFATRPNGEALVATVLVTGACAQVFVSPLLTPFFDRANPFTVAKLGTIFECLTLIFLCGFPSTLTLIAGNIVVATLSGITIPAYYAIADSSLDASDQARAFSYLDTARLCGSFVGPVLGGGFLDIAPLRTVFALEALAVGSSIIVVQRLQRQDWPLVPSTSPHTLKAEAPSPLHSIVEAPKILLNNPRSRQALTSIWAAIIFTSIFNVALVFFATQSLNTSGFLYAIVAQCFVVGRILGARFSARLTKANALATLIKSGIGMGICISIPGFVPALFLCIPLFALAGMFNGLQVSALRIVVVSAVDPKIKPKALVTMGTINNSAMLVGYIVGAPTVSAAGPNAALIIAGLGTALFTALPSLWNKLTKPFLRSN</sequence>
<feature type="transmembrane region" description="Helical" evidence="6">
    <location>
        <begin position="47"/>
        <end position="67"/>
    </location>
</feature>
<protein>
    <submittedName>
        <fullName evidence="7">MFS transporter</fullName>
    </submittedName>
</protein>
<keyword evidence="8" id="KW-1185">Reference proteome</keyword>
<evidence type="ECO:0000256" key="5">
    <source>
        <dbReference type="ARBA" id="ARBA00023136"/>
    </source>
</evidence>
<keyword evidence="2" id="KW-1003">Cell membrane</keyword>